<comment type="similarity">
    <text evidence="2">Belongs to the glycosyl hydrolase 29 family.</text>
</comment>
<dbReference type="SMART" id="SM00812">
    <property type="entry name" value="Alpha_L_fucos"/>
    <property type="match status" value="1"/>
</dbReference>
<gene>
    <name evidence="9" type="ORF">DW084_01785</name>
</gene>
<evidence type="ECO:0000313" key="9">
    <source>
        <dbReference type="EMBL" id="RHK07885.1"/>
    </source>
</evidence>
<keyword evidence="4" id="KW-0732">Signal</keyword>
<evidence type="ECO:0000256" key="4">
    <source>
        <dbReference type="ARBA" id="ARBA00022729"/>
    </source>
</evidence>
<dbReference type="EC" id="3.2.1.51" evidence="3"/>
<sequence length="488" mass="56367">MITVETIQQVAHQGPFFPNWQSLGAFVLPEWFRKAKFGVFIHWGLYSVPAFHNEWYSRNMYIKGYPEYDHHIETYGPQKNFGYKDFIPMFTADKFDANEWIRLIKQAGANYLFPVAEHHDGFQMYKSELSEWNAAVMGPKKDILAELKEAAEEQGLHFCTSSHRAEHWFFMGHGKDFDSDIKEPLAKGDFYWPAMPEPDHESLFSEPYPSKEFLDDWLLRTCELVDNYQPELLYFDWWIQHEAFKEHLQLFAAYYYNRGAEWGKQVGICYKHDAMMFGSGIVEIERGKFAEPQPFYWQTDTAIARNSWCYTTTLDYKTTREILQDLIEVVSKNGNLLLNIGPKGDGSIPEKDQAILKEIGAWLDVNGEAIYEAKPWCKAGEGPTTVVSGQFQEAQATTYTSQDFRFTVQGDSLYAIGMASPENGHARIQALAQSKDQNLPEFHGIIKTVTILGYEEQPVDWQVTDEGLQLTFEPIETDQPIVYKITMK</sequence>
<dbReference type="InterPro" id="IPR013780">
    <property type="entry name" value="Glyco_hydro_b"/>
</dbReference>
<evidence type="ECO:0000256" key="2">
    <source>
        <dbReference type="ARBA" id="ARBA00007951"/>
    </source>
</evidence>
<feature type="domain" description="Alpha-L-fucosidase C-terminal" evidence="8">
    <location>
        <begin position="401"/>
        <end position="479"/>
    </location>
</feature>
<dbReference type="InterPro" id="IPR031919">
    <property type="entry name" value="Fucosidase_C"/>
</dbReference>
<dbReference type="EMBL" id="QRMZ01000002">
    <property type="protein sequence ID" value="RHK07885.1"/>
    <property type="molecule type" value="Genomic_DNA"/>
</dbReference>
<dbReference type="Proteomes" id="UP000286288">
    <property type="component" value="Unassembled WGS sequence"/>
</dbReference>
<protein>
    <recommendedName>
        <fullName evidence="3">alpha-L-fucosidase</fullName>
        <ecNumber evidence="3">3.2.1.51</ecNumber>
    </recommendedName>
</protein>
<dbReference type="Pfam" id="PF16757">
    <property type="entry name" value="Fucosidase_C"/>
    <property type="match status" value="1"/>
</dbReference>
<evidence type="ECO:0000259" key="7">
    <source>
        <dbReference type="Pfam" id="PF01120"/>
    </source>
</evidence>
<dbReference type="GO" id="GO:0004560">
    <property type="term" value="F:alpha-L-fucosidase activity"/>
    <property type="evidence" value="ECO:0007669"/>
    <property type="project" value="InterPro"/>
</dbReference>
<dbReference type="GO" id="GO:0006004">
    <property type="term" value="P:fucose metabolic process"/>
    <property type="evidence" value="ECO:0007669"/>
    <property type="project" value="InterPro"/>
</dbReference>
<dbReference type="PANTHER" id="PTHR10030:SF37">
    <property type="entry name" value="ALPHA-L-FUCOSIDASE-RELATED"/>
    <property type="match status" value="1"/>
</dbReference>
<dbReference type="InterPro" id="IPR016286">
    <property type="entry name" value="FUC_metazoa-typ"/>
</dbReference>
<comment type="function">
    <text evidence="1">Alpha-L-fucosidase is responsible for hydrolyzing the alpha-1,6-linked fucose joined to the reducing-end N-acetylglucosamine of the carbohydrate moieties of glycoproteins.</text>
</comment>
<evidence type="ECO:0000256" key="1">
    <source>
        <dbReference type="ARBA" id="ARBA00004071"/>
    </source>
</evidence>
<evidence type="ECO:0000256" key="5">
    <source>
        <dbReference type="ARBA" id="ARBA00022801"/>
    </source>
</evidence>
<evidence type="ECO:0000313" key="10">
    <source>
        <dbReference type="Proteomes" id="UP000286288"/>
    </source>
</evidence>
<feature type="domain" description="Glycoside hydrolase family 29 N-terminal" evidence="7">
    <location>
        <begin position="8"/>
        <end position="368"/>
    </location>
</feature>
<proteinExistence type="inferred from homology"/>
<dbReference type="Pfam" id="PF01120">
    <property type="entry name" value="Alpha_L_fucos"/>
    <property type="match status" value="1"/>
</dbReference>
<dbReference type="AlphaFoldDB" id="A0A415EX34"/>
<dbReference type="PRINTS" id="PR00741">
    <property type="entry name" value="GLHYDRLASE29"/>
</dbReference>
<dbReference type="InterPro" id="IPR057739">
    <property type="entry name" value="Glyco_hydro_29_N"/>
</dbReference>
<comment type="caution">
    <text evidence="9">The sequence shown here is derived from an EMBL/GenBank/DDBJ whole genome shotgun (WGS) entry which is preliminary data.</text>
</comment>
<evidence type="ECO:0000256" key="3">
    <source>
        <dbReference type="ARBA" id="ARBA00012662"/>
    </source>
</evidence>
<dbReference type="InterPro" id="IPR017853">
    <property type="entry name" value="GH"/>
</dbReference>
<dbReference type="PANTHER" id="PTHR10030">
    <property type="entry name" value="ALPHA-L-FUCOSIDASE"/>
    <property type="match status" value="1"/>
</dbReference>
<keyword evidence="5" id="KW-0378">Hydrolase</keyword>
<evidence type="ECO:0000256" key="6">
    <source>
        <dbReference type="ARBA" id="ARBA00023295"/>
    </source>
</evidence>
<organism evidence="9 10">
    <name type="scientific">Enterococcus casseliflavus</name>
    <name type="common">Enterococcus flavescens</name>
    <dbReference type="NCBI Taxonomy" id="37734"/>
    <lineage>
        <taxon>Bacteria</taxon>
        <taxon>Bacillati</taxon>
        <taxon>Bacillota</taxon>
        <taxon>Bacilli</taxon>
        <taxon>Lactobacillales</taxon>
        <taxon>Enterococcaceae</taxon>
        <taxon>Enterococcus</taxon>
    </lineage>
</organism>
<evidence type="ECO:0000259" key="8">
    <source>
        <dbReference type="Pfam" id="PF16757"/>
    </source>
</evidence>
<dbReference type="Gene3D" id="2.60.40.1180">
    <property type="entry name" value="Golgi alpha-mannosidase II"/>
    <property type="match status" value="1"/>
</dbReference>
<keyword evidence="6" id="KW-0326">Glycosidase</keyword>
<accession>A0A415EX34</accession>
<name>A0A415EX34_ENTCA</name>
<dbReference type="PIRSF" id="PIRSF001092">
    <property type="entry name" value="Alpha-L-fucosidase"/>
    <property type="match status" value="1"/>
</dbReference>
<dbReference type="GO" id="GO:0016139">
    <property type="term" value="P:glycoside catabolic process"/>
    <property type="evidence" value="ECO:0007669"/>
    <property type="project" value="TreeGrafter"/>
</dbReference>
<dbReference type="Gene3D" id="3.20.20.80">
    <property type="entry name" value="Glycosidases"/>
    <property type="match status" value="1"/>
</dbReference>
<dbReference type="SUPFAM" id="SSF51445">
    <property type="entry name" value="(Trans)glycosidases"/>
    <property type="match status" value="1"/>
</dbReference>
<dbReference type="InterPro" id="IPR000933">
    <property type="entry name" value="Glyco_hydro_29"/>
</dbReference>
<reference evidence="9 10" key="1">
    <citation type="submission" date="2018-08" db="EMBL/GenBank/DDBJ databases">
        <title>A genome reference for cultivated species of the human gut microbiota.</title>
        <authorList>
            <person name="Zou Y."/>
            <person name="Xue W."/>
            <person name="Luo G."/>
        </authorList>
    </citation>
    <scope>NUCLEOTIDE SEQUENCE [LARGE SCALE GENOMIC DNA]</scope>
    <source>
        <strain evidence="9 10">AF48-16</strain>
    </source>
</reference>
<dbReference type="GO" id="GO:0005764">
    <property type="term" value="C:lysosome"/>
    <property type="evidence" value="ECO:0007669"/>
    <property type="project" value="TreeGrafter"/>
</dbReference>